<evidence type="ECO:0000256" key="7">
    <source>
        <dbReference type="ARBA" id="ARBA00035213"/>
    </source>
</evidence>
<evidence type="ECO:0000313" key="11">
    <source>
        <dbReference type="EMBL" id="KAH0447928.1"/>
    </source>
</evidence>
<reference evidence="11 12" key="1">
    <citation type="journal article" date="2021" name="Hortic Res">
        <title>Chromosome-scale assembly of the Dendrobium chrysotoxum genome enhances the understanding of orchid evolution.</title>
        <authorList>
            <person name="Zhang Y."/>
            <person name="Zhang G.Q."/>
            <person name="Zhang D."/>
            <person name="Liu X.D."/>
            <person name="Xu X.Y."/>
            <person name="Sun W.H."/>
            <person name="Yu X."/>
            <person name="Zhu X."/>
            <person name="Wang Z.W."/>
            <person name="Zhao X."/>
            <person name="Zhong W.Y."/>
            <person name="Chen H."/>
            <person name="Yin W.L."/>
            <person name="Huang T."/>
            <person name="Niu S.C."/>
            <person name="Liu Z.J."/>
        </authorList>
    </citation>
    <scope>NUCLEOTIDE SEQUENCE [LARGE SCALE GENOMIC DNA]</scope>
    <source>
        <strain evidence="11">Lindl</strain>
    </source>
</reference>
<feature type="compositionally biased region" description="Low complexity" evidence="10">
    <location>
        <begin position="229"/>
        <end position="253"/>
    </location>
</feature>
<comment type="caution">
    <text evidence="11">The sequence shown here is derived from an EMBL/GenBank/DDBJ whole genome shotgun (WGS) entry which is preliminary data.</text>
</comment>
<dbReference type="FunFam" id="2.40.30.10:FF:000004">
    <property type="entry name" value="50S ribosomal protein L3"/>
    <property type="match status" value="1"/>
</dbReference>
<dbReference type="AlphaFoldDB" id="A0AAV7FWR9"/>
<dbReference type="Proteomes" id="UP000775213">
    <property type="component" value="Unassembled WGS sequence"/>
</dbReference>
<dbReference type="InterPro" id="IPR023574">
    <property type="entry name" value="Ribosomal_uL4_dom_sf"/>
</dbReference>
<organism evidence="11 12">
    <name type="scientific">Dendrobium chrysotoxum</name>
    <name type="common">Orchid</name>
    <dbReference type="NCBI Taxonomy" id="161865"/>
    <lineage>
        <taxon>Eukaryota</taxon>
        <taxon>Viridiplantae</taxon>
        <taxon>Streptophyta</taxon>
        <taxon>Embryophyta</taxon>
        <taxon>Tracheophyta</taxon>
        <taxon>Spermatophyta</taxon>
        <taxon>Magnoliopsida</taxon>
        <taxon>Liliopsida</taxon>
        <taxon>Asparagales</taxon>
        <taxon>Orchidaceae</taxon>
        <taxon>Epidendroideae</taxon>
        <taxon>Malaxideae</taxon>
        <taxon>Dendrobiinae</taxon>
        <taxon>Dendrobium</taxon>
    </lineage>
</organism>
<keyword evidence="12" id="KW-1185">Reference proteome</keyword>
<evidence type="ECO:0000256" key="2">
    <source>
        <dbReference type="ARBA" id="ARBA00010528"/>
    </source>
</evidence>
<evidence type="ECO:0000256" key="5">
    <source>
        <dbReference type="ARBA" id="ARBA00022980"/>
    </source>
</evidence>
<comment type="similarity">
    <text evidence="1 9">Belongs to the universal ribosomal protein uL3 family.</text>
</comment>
<dbReference type="Gene3D" id="2.40.30.10">
    <property type="entry name" value="Translation factors"/>
    <property type="match status" value="1"/>
</dbReference>
<dbReference type="InterPro" id="IPR000597">
    <property type="entry name" value="Ribosomal_uL3"/>
</dbReference>
<dbReference type="PANTHER" id="PTHR11229">
    <property type="entry name" value="50S RIBOSOMAL PROTEIN L3"/>
    <property type="match status" value="1"/>
</dbReference>
<evidence type="ECO:0000256" key="8">
    <source>
        <dbReference type="ARBA" id="ARBA00035462"/>
    </source>
</evidence>
<proteinExistence type="inferred from homology"/>
<evidence type="ECO:0000256" key="1">
    <source>
        <dbReference type="ARBA" id="ARBA00006540"/>
    </source>
</evidence>
<feature type="compositionally biased region" description="Basic and acidic residues" evidence="10">
    <location>
        <begin position="219"/>
        <end position="228"/>
    </location>
</feature>
<dbReference type="GO" id="GO:0022625">
    <property type="term" value="C:cytosolic large ribosomal subunit"/>
    <property type="evidence" value="ECO:0007669"/>
    <property type="project" value="TreeGrafter"/>
</dbReference>
<keyword evidence="5 9" id="KW-0689">Ribosomal protein</keyword>
<dbReference type="NCBIfam" id="TIGR03953">
    <property type="entry name" value="rplD_bact"/>
    <property type="match status" value="1"/>
</dbReference>
<evidence type="ECO:0000256" key="10">
    <source>
        <dbReference type="SAM" id="MobiDB-lite"/>
    </source>
</evidence>
<dbReference type="Pfam" id="PF00297">
    <property type="entry name" value="Ribosomal_L3"/>
    <property type="match status" value="1"/>
</dbReference>
<keyword evidence="3" id="KW-0699">rRNA-binding</keyword>
<dbReference type="HAMAP" id="MF_01325_B">
    <property type="entry name" value="Ribosomal_uL3_B"/>
    <property type="match status" value="1"/>
</dbReference>
<dbReference type="InterPro" id="IPR009000">
    <property type="entry name" value="Transl_B-barrel_sf"/>
</dbReference>
<dbReference type="EMBL" id="JAGFBR010000040">
    <property type="protein sequence ID" value="KAH0447928.1"/>
    <property type="molecule type" value="Genomic_DNA"/>
</dbReference>
<evidence type="ECO:0000256" key="9">
    <source>
        <dbReference type="RuleBase" id="RU003905"/>
    </source>
</evidence>
<feature type="region of interest" description="Disordered" evidence="10">
    <location>
        <begin position="217"/>
        <end position="253"/>
    </location>
</feature>
<comment type="similarity">
    <text evidence="2">Belongs to the universal ribosomal protein uL4 family.</text>
</comment>
<evidence type="ECO:0000256" key="6">
    <source>
        <dbReference type="ARBA" id="ARBA00023274"/>
    </source>
</evidence>
<gene>
    <name evidence="11" type="ORF">IEQ34_023243</name>
</gene>
<keyword evidence="6 9" id="KW-0687">Ribonucleoprotein</keyword>
<dbReference type="Gene3D" id="3.40.1370.10">
    <property type="match status" value="1"/>
</dbReference>
<feature type="region of interest" description="Disordered" evidence="10">
    <location>
        <begin position="279"/>
        <end position="340"/>
    </location>
</feature>
<evidence type="ECO:0000256" key="3">
    <source>
        <dbReference type="ARBA" id="ARBA00022730"/>
    </source>
</evidence>
<feature type="region of interest" description="Disordered" evidence="10">
    <location>
        <begin position="120"/>
        <end position="141"/>
    </location>
</feature>
<dbReference type="FunFam" id="3.40.1370.10:FF:000004">
    <property type="entry name" value="50S ribosomal protein L4"/>
    <property type="match status" value="1"/>
</dbReference>
<feature type="compositionally biased region" description="Basic residues" evidence="10">
    <location>
        <begin position="296"/>
        <end position="307"/>
    </location>
</feature>
<dbReference type="InterPro" id="IPR019927">
    <property type="entry name" value="Ribosomal_uL3_bac/org-type"/>
</dbReference>
<dbReference type="SUPFAM" id="SSF50447">
    <property type="entry name" value="Translation proteins"/>
    <property type="match status" value="1"/>
</dbReference>
<dbReference type="NCBIfam" id="TIGR03625">
    <property type="entry name" value="L3_bact"/>
    <property type="match status" value="1"/>
</dbReference>
<dbReference type="InterPro" id="IPR019926">
    <property type="entry name" value="Ribosomal_uL3_CS"/>
</dbReference>
<protein>
    <recommendedName>
        <fullName evidence="7">Large ribosomal subunit protein uL3c</fullName>
    </recommendedName>
    <alternativeName>
        <fullName evidence="8">50S ribosomal protein L4</fullName>
    </alternativeName>
</protein>
<dbReference type="InterPro" id="IPR013005">
    <property type="entry name" value="Ribosomal_uL4-like"/>
</dbReference>
<dbReference type="SUPFAM" id="SSF52166">
    <property type="entry name" value="Ribosomal protein L4"/>
    <property type="match status" value="1"/>
</dbReference>
<dbReference type="Gene3D" id="3.30.160.810">
    <property type="match status" value="1"/>
</dbReference>
<accession>A0AAV7FWR9</accession>
<dbReference type="GO" id="GO:0003735">
    <property type="term" value="F:structural constituent of ribosome"/>
    <property type="evidence" value="ECO:0007669"/>
    <property type="project" value="InterPro"/>
</dbReference>
<evidence type="ECO:0000256" key="4">
    <source>
        <dbReference type="ARBA" id="ARBA00022884"/>
    </source>
</evidence>
<dbReference type="HAMAP" id="MF_01328_B">
    <property type="entry name" value="Ribosomal_uL4_B"/>
    <property type="match status" value="1"/>
</dbReference>
<sequence>MTQVFDEANRVVPVTVVKAGPCVVTQVRTPSVDGYNAVQIAFGAIDPRKVNKPETGHFTKAGVTPRRHLVELRTSDASSYEVGQEVTAEVFSAGAVIDVTANSKGKGTAGVMKRHGFHGLGASHGTQRKHRSPGSIGGCATPARVFKGTRMAGRMGNVKTTTQNLTVHGVDADAGLLLIRGAVPGPRGGLSVDAGTTSATEAATATLAVARRRGFSAGDARRSARRDAQSAAATGATRTVTVHTPTGGTDGTVELPGDLFDAPANTSLMHQVVTAQLAAARQGTHDTKTRGEVRGGGKKPYRQKGTGRARQGSTRAPQFVGGGTVHGPTPRDYSQRTPKKMKAAALRGALSDRARHERIHVFSALVDGTAPSTKGARTALEGVITPDREHRKVLAVVARGDEAGRRSVANLPAVHLLTPDQLNTYDVLRADDVVFTSAALDAFVSARTARAEEVDQ</sequence>
<dbReference type="GO" id="GO:0006412">
    <property type="term" value="P:translation"/>
    <property type="evidence" value="ECO:0007669"/>
    <property type="project" value="InterPro"/>
</dbReference>
<keyword evidence="4" id="KW-0694">RNA-binding</keyword>
<name>A0AAV7FWR9_DENCH</name>
<dbReference type="Pfam" id="PF00573">
    <property type="entry name" value="Ribosomal_L4"/>
    <property type="match status" value="1"/>
</dbReference>
<feature type="compositionally biased region" description="Basic and acidic residues" evidence="10">
    <location>
        <begin position="283"/>
        <end position="295"/>
    </location>
</feature>
<dbReference type="PROSITE" id="PS00474">
    <property type="entry name" value="RIBOSOMAL_L3"/>
    <property type="match status" value="1"/>
</dbReference>
<evidence type="ECO:0000313" key="12">
    <source>
        <dbReference type="Proteomes" id="UP000775213"/>
    </source>
</evidence>
<dbReference type="PANTHER" id="PTHR11229:SF16">
    <property type="entry name" value="LARGE RIBOSOMAL SUBUNIT PROTEIN UL3C"/>
    <property type="match status" value="1"/>
</dbReference>
<dbReference type="FunFam" id="3.30.160.810:FF:000003">
    <property type="entry name" value="50S ribosomal protein L3"/>
    <property type="match status" value="1"/>
</dbReference>
<dbReference type="InterPro" id="IPR002136">
    <property type="entry name" value="Ribosomal_uL4"/>
</dbReference>
<dbReference type="GO" id="GO:0019843">
    <property type="term" value="F:rRNA binding"/>
    <property type="evidence" value="ECO:0007669"/>
    <property type="project" value="UniProtKB-KW"/>
</dbReference>